<accession>A0A1F7JFA7</accession>
<organism evidence="3 4">
    <name type="scientific">Candidatus Roizmanbacteria bacterium RIFCSPLOWO2_02_FULL_36_11</name>
    <dbReference type="NCBI Taxonomy" id="1802071"/>
    <lineage>
        <taxon>Bacteria</taxon>
        <taxon>Candidatus Roizmaniibacteriota</taxon>
    </lineage>
</organism>
<dbReference type="Gene3D" id="3.40.50.1170">
    <property type="entry name" value="L-asparaginase, N-terminal domain"/>
    <property type="match status" value="1"/>
</dbReference>
<dbReference type="AlphaFoldDB" id="A0A1F7JFA7"/>
<sequence length="165" mass="18567">MKILFIQTGGSIDKDYPKKVMGYHFELGKPAFKAILKKINPCFKFESITAFKKDSLDMTEKDRDKLYTICMKSNHDKIVITHGTDTMVKTARVLSAIKNKAIILTGALKPEKFYESEADFNLGVAVGAVNTLQNGVYIAMNGRVYDWDKCHKDQKTAQFVEGTSD</sequence>
<dbReference type="Pfam" id="PF00710">
    <property type="entry name" value="Asparaginase"/>
    <property type="match status" value="1"/>
</dbReference>
<reference evidence="3 4" key="1">
    <citation type="journal article" date="2016" name="Nat. Commun.">
        <title>Thousands of microbial genomes shed light on interconnected biogeochemical processes in an aquifer system.</title>
        <authorList>
            <person name="Anantharaman K."/>
            <person name="Brown C.T."/>
            <person name="Hug L.A."/>
            <person name="Sharon I."/>
            <person name="Castelle C.J."/>
            <person name="Probst A.J."/>
            <person name="Thomas B.C."/>
            <person name="Singh A."/>
            <person name="Wilkins M.J."/>
            <person name="Karaoz U."/>
            <person name="Brodie E.L."/>
            <person name="Williams K.H."/>
            <person name="Hubbard S.S."/>
            <person name="Banfield J.F."/>
        </authorList>
    </citation>
    <scope>NUCLEOTIDE SEQUENCE [LARGE SCALE GENOMIC DNA]</scope>
</reference>
<dbReference type="GO" id="GO:0004067">
    <property type="term" value="F:asparaginase activity"/>
    <property type="evidence" value="ECO:0007669"/>
    <property type="project" value="UniProtKB-UniRule"/>
</dbReference>
<dbReference type="InterPro" id="IPR037152">
    <property type="entry name" value="L-asparaginase_N_sf"/>
</dbReference>
<proteinExistence type="predicted"/>
<gene>
    <name evidence="3" type="ORF">A3H78_01325</name>
</gene>
<evidence type="ECO:0000259" key="2">
    <source>
        <dbReference type="Pfam" id="PF00710"/>
    </source>
</evidence>
<evidence type="ECO:0000313" key="4">
    <source>
        <dbReference type="Proteomes" id="UP000177418"/>
    </source>
</evidence>
<name>A0A1F7JFA7_9BACT</name>
<dbReference type="PRINTS" id="PR00139">
    <property type="entry name" value="ASNGLNASE"/>
</dbReference>
<dbReference type="Proteomes" id="UP000177418">
    <property type="component" value="Unassembled WGS sequence"/>
</dbReference>
<dbReference type="PROSITE" id="PS51732">
    <property type="entry name" value="ASN_GLN_ASE_3"/>
    <property type="match status" value="1"/>
</dbReference>
<feature type="domain" description="L-asparaginase N-terminal" evidence="2">
    <location>
        <begin position="2"/>
        <end position="152"/>
    </location>
</feature>
<dbReference type="EMBL" id="MGAV01000017">
    <property type="protein sequence ID" value="OGK54287.1"/>
    <property type="molecule type" value="Genomic_DNA"/>
</dbReference>
<comment type="caution">
    <text evidence="3">The sequence shown here is derived from an EMBL/GenBank/DDBJ whole genome shotgun (WGS) entry which is preliminary data.</text>
</comment>
<evidence type="ECO:0000256" key="1">
    <source>
        <dbReference type="PIRSR" id="PIRSR001220-2"/>
    </source>
</evidence>
<dbReference type="PIRSF" id="PIRSF500176">
    <property type="entry name" value="L_ASNase"/>
    <property type="match status" value="1"/>
</dbReference>
<feature type="binding site" evidence="1">
    <location>
        <begin position="84"/>
        <end position="85"/>
    </location>
    <ligand>
        <name>substrate</name>
    </ligand>
</feature>
<dbReference type="SUPFAM" id="SSF53774">
    <property type="entry name" value="Glutaminase/Asparaginase"/>
    <property type="match status" value="1"/>
</dbReference>
<dbReference type="InterPro" id="IPR036152">
    <property type="entry name" value="Asp/glu_Ase-like_sf"/>
</dbReference>
<dbReference type="InterPro" id="IPR027474">
    <property type="entry name" value="L-asparaginase_N"/>
</dbReference>
<protein>
    <recommendedName>
        <fullName evidence="2">L-asparaginase N-terminal domain-containing protein</fullName>
    </recommendedName>
</protein>
<dbReference type="InterPro" id="IPR006034">
    <property type="entry name" value="Asparaginase/glutaminase-like"/>
</dbReference>
<evidence type="ECO:0000313" key="3">
    <source>
        <dbReference type="EMBL" id="OGK54287.1"/>
    </source>
</evidence>
<feature type="binding site" evidence="1">
    <location>
        <position position="55"/>
    </location>
    <ligand>
        <name>substrate</name>
    </ligand>
</feature>
<dbReference type="PIRSF" id="PIRSF001220">
    <property type="entry name" value="L-ASNase_gatD"/>
    <property type="match status" value="1"/>
</dbReference>